<keyword evidence="1" id="KW-0805">Transcription regulation</keyword>
<dbReference type="InterPro" id="IPR000843">
    <property type="entry name" value="HTH_LacI"/>
</dbReference>
<gene>
    <name evidence="5" type="ORF">IGS67_02470</name>
</gene>
<dbReference type="Pfam" id="PF13377">
    <property type="entry name" value="Peripla_BP_3"/>
    <property type="match status" value="1"/>
</dbReference>
<dbReference type="InterPro" id="IPR046335">
    <property type="entry name" value="LacI/GalR-like_sensor"/>
</dbReference>
<evidence type="ECO:0000259" key="4">
    <source>
        <dbReference type="PROSITE" id="PS50932"/>
    </source>
</evidence>
<dbReference type="PROSITE" id="PS50932">
    <property type="entry name" value="HTH_LACI_2"/>
    <property type="match status" value="1"/>
</dbReference>
<dbReference type="SUPFAM" id="SSF53822">
    <property type="entry name" value="Periplasmic binding protein-like I"/>
    <property type="match status" value="1"/>
</dbReference>
<name>A0ABR9DMK5_9MICO</name>
<dbReference type="InterPro" id="IPR028082">
    <property type="entry name" value="Peripla_BP_I"/>
</dbReference>
<evidence type="ECO:0000256" key="3">
    <source>
        <dbReference type="ARBA" id="ARBA00023163"/>
    </source>
</evidence>
<evidence type="ECO:0000313" key="5">
    <source>
        <dbReference type="EMBL" id="MBD9698359.1"/>
    </source>
</evidence>
<comment type="caution">
    <text evidence="5">The sequence shown here is derived from an EMBL/GenBank/DDBJ whole genome shotgun (WGS) entry which is preliminary data.</text>
</comment>
<protein>
    <submittedName>
        <fullName evidence="5">Substrate-binding domain-containing protein</fullName>
    </submittedName>
</protein>
<keyword evidence="3" id="KW-0804">Transcription</keyword>
<dbReference type="Pfam" id="PF00356">
    <property type="entry name" value="LacI"/>
    <property type="match status" value="1"/>
</dbReference>
<dbReference type="SMART" id="SM00354">
    <property type="entry name" value="HTH_LACI"/>
    <property type="match status" value="1"/>
</dbReference>
<sequence>MAHTLKSVAEAAGVSAAAVSYAFNRPDRISAHARAHILDVAQRLGYAGPDPAARSLKTRRAGSIGVVVPVGMSYVFRDHYFAELLTGVAEIAERRGAGMTLVPFDLDAAERARTHDEDGLRDTLDAIRHALVDGVIVDGLAGDHPAVRVLIDRGLPVVGSTADPAFSSSVAIDDVAGARAIGAHLAALGHRDVVVVLATPGPSGVARDVTDEDALLPYSSHRLAGFREGLGPGARVRVVTGGFNDTGSGRAAAALALSDDPSFADPTALLADSDALAGGIVDELRTRGIVPGRDLSVTGFDDGALATDLDLTTVRQPVRDRGRLMARMLLEPDVDERHVLLPTELVVRGSTGHARATGGR</sequence>
<reference evidence="5 6" key="1">
    <citation type="submission" date="2020-09" db="EMBL/GenBank/DDBJ databases">
        <title>Flavimobilis rhizosphaerae sp. nov., isolated from rhizosphere soil of Spartina alterniflora.</title>
        <authorList>
            <person name="Hanqin C."/>
        </authorList>
    </citation>
    <scope>NUCLEOTIDE SEQUENCE [LARGE SCALE GENOMIC DNA]</scope>
    <source>
        <strain evidence="5 6">GY 10621</strain>
    </source>
</reference>
<dbReference type="InterPro" id="IPR010982">
    <property type="entry name" value="Lambda_DNA-bd_dom_sf"/>
</dbReference>
<feature type="domain" description="HTH lacI-type" evidence="4">
    <location>
        <begin position="4"/>
        <end position="58"/>
    </location>
</feature>
<dbReference type="PANTHER" id="PTHR30146">
    <property type="entry name" value="LACI-RELATED TRANSCRIPTIONAL REPRESSOR"/>
    <property type="match status" value="1"/>
</dbReference>
<evidence type="ECO:0000313" key="6">
    <source>
        <dbReference type="Proteomes" id="UP000642107"/>
    </source>
</evidence>
<proteinExistence type="predicted"/>
<evidence type="ECO:0000256" key="2">
    <source>
        <dbReference type="ARBA" id="ARBA00023125"/>
    </source>
</evidence>
<dbReference type="Gene3D" id="1.10.260.40">
    <property type="entry name" value="lambda repressor-like DNA-binding domains"/>
    <property type="match status" value="1"/>
</dbReference>
<organism evidence="5 6">
    <name type="scientific">Flavimobilis rhizosphaerae</name>
    <dbReference type="NCBI Taxonomy" id="2775421"/>
    <lineage>
        <taxon>Bacteria</taxon>
        <taxon>Bacillati</taxon>
        <taxon>Actinomycetota</taxon>
        <taxon>Actinomycetes</taxon>
        <taxon>Micrococcales</taxon>
        <taxon>Jonesiaceae</taxon>
        <taxon>Flavimobilis</taxon>
    </lineage>
</organism>
<evidence type="ECO:0000256" key="1">
    <source>
        <dbReference type="ARBA" id="ARBA00023015"/>
    </source>
</evidence>
<dbReference type="Gene3D" id="3.40.50.2300">
    <property type="match status" value="2"/>
</dbReference>
<keyword evidence="6" id="KW-1185">Reference proteome</keyword>
<accession>A0ABR9DMK5</accession>
<dbReference type="RefSeq" id="WP_192277460.1">
    <property type="nucleotide sequence ID" value="NZ_JACZDF010000001.1"/>
</dbReference>
<dbReference type="PANTHER" id="PTHR30146:SF138">
    <property type="entry name" value="TRANSCRIPTIONAL REGULATORY PROTEIN"/>
    <property type="match status" value="1"/>
</dbReference>
<dbReference type="SUPFAM" id="SSF47413">
    <property type="entry name" value="lambda repressor-like DNA-binding domains"/>
    <property type="match status" value="1"/>
</dbReference>
<dbReference type="Proteomes" id="UP000642107">
    <property type="component" value="Unassembled WGS sequence"/>
</dbReference>
<keyword evidence="2" id="KW-0238">DNA-binding</keyword>
<dbReference type="EMBL" id="JACZDF010000001">
    <property type="protein sequence ID" value="MBD9698359.1"/>
    <property type="molecule type" value="Genomic_DNA"/>
</dbReference>